<dbReference type="PANTHER" id="PTHR43284:SF1">
    <property type="entry name" value="ASPARAGINE SYNTHETASE"/>
    <property type="match status" value="1"/>
</dbReference>
<keyword evidence="9" id="KW-1185">Reference proteome</keyword>
<dbReference type="InterPro" id="IPR014729">
    <property type="entry name" value="Rossmann-like_a/b/a_fold"/>
</dbReference>
<dbReference type="Pfam" id="PF00733">
    <property type="entry name" value="Asn_synthase"/>
    <property type="match status" value="1"/>
</dbReference>
<dbReference type="InterPro" id="IPR051786">
    <property type="entry name" value="ASN_synthetase/amidase"/>
</dbReference>
<keyword evidence="3" id="KW-0061">Asparagine biosynthesis</keyword>
<dbReference type="AlphaFoldDB" id="M2PX35"/>
<comment type="caution">
    <text evidence="6">The sequence shown here is derived from an EMBL/GenBank/DDBJ whole genome shotgun (WGS) entry which is preliminary data.</text>
</comment>
<dbReference type="Gene3D" id="3.40.50.620">
    <property type="entry name" value="HUPs"/>
    <property type="match status" value="1"/>
</dbReference>
<reference evidence="7 9" key="2">
    <citation type="submission" date="2017-02" db="EMBL/GenBank/DDBJ databases">
        <title>Amycolatopsis azurea DSM 43854 draft genome.</title>
        <authorList>
            <person name="Mayilraj S."/>
        </authorList>
    </citation>
    <scope>NUCLEOTIDE SEQUENCE [LARGE SCALE GENOMIC DNA]</scope>
    <source>
        <strain evidence="7 9">DSM 43854</strain>
    </source>
</reference>
<dbReference type="EC" id="6.3.5.4" evidence="2"/>
<evidence type="ECO:0000256" key="2">
    <source>
        <dbReference type="ARBA" id="ARBA00012737"/>
    </source>
</evidence>
<dbReference type="EMBL" id="MUXN01000002">
    <property type="protein sequence ID" value="OOC07992.1"/>
    <property type="molecule type" value="Genomic_DNA"/>
</dbReference>
<dbReference type="PANTHER" id="PTHR43284">
    <property type="entry name" value="ASPARAGINE SYNTHETASE (GLUTAMINE-HYDROLYZING)"/>
    <property type="match status" value="1"/>
</dbReference>
<evidence type="ECO:0000256" key="4">
    <source>
        <dbReference type="ARBA" id="ARBA00048741"/>
    </source>
</evidence>
<comment type="pathway">
    <text evidence="1">Amino-acid biosynthesis; L-asparagine biosynthesis; L-asparagine from L-aspartate (L-Gln route): step 1/1.</text>
</comment>
<evidence type="ECO:0000256" key="3">
    <source>
        <dbReference type="ARBA" id="ARBA00022888"/>
    </source>
</evidence>
<name>M2PX35_9PSEU</name>
<dbReference type="GO" id="GO:0006529">
    <property type="term" value="P:asparagine biosynthetic process"/>
    <property type="evidence" value="ECO:0007669"/>
    <property type="project" value="UniProtKB-KW"/>
</dbReference>
<reference evidence="6 8" key="1">
    <citation type="submission" date="2012-10" db="EMBL/GenBank/DDBJ databases">
        <title>Genome assembly of Amycolatopsis azurea DSM 43854.</title>
        <authorList>
            <person name="Khatri I."/>
            <person name="Kaur I."/>
            <person name="Subramanian S."/>
            <person name="Mayilraj S."/>
        </authorList>
    </citation>
    <scope>NUCLEOTIDE SEQUENCE [LARGE SCALE GENOMIC DNA]</scope>
    <source>
        <strain evidence="6 8">DSM 43854</strain>
    </source>
</reference>
<evidence type="ECO:0000313" key="9">
    <source>
        <dbReference type="Proteomes" id="UP000188551"/>
    </source>
</evidence>
<evidence type="ECO:0000259" key="5">
    <source>
        <dbReference type="Pfam" id="PF00733"/>
    </source>
</evidence>
<dbReference type="PATRIC" id="fig|1238180.3.peg.6009"/>
<dbReference type="EMBL" id="ANMG01000060">
    <property type="protein sequence ID" value="EMD24180.1"/>
    <property type="molecule type" value="Genomic_DNA"/>
</dbReference>
<comment type="catalytic activity">
    <reaction evidence="4">
        <text>L-aspartate + L-glutamine + ATP + H2O = L-asparagine + L-glutamate + AMP + diphosphate + H(+)</text>
        <dbReference type="Rhea" id="RHEA:12228"/>
        <dbReference type="ChEBI" id="CHEBI:15377"/>
        <dbReference type="ChEBI" id="CHEBI:15378"/>
        <dbReference type="ChEBI" id="CHEBI:29985"/>
        <dbReference type="ChEBI" id="CHEBI:29991"/>
        <dbReference type="ChEBI" id="CHEBI:30616"/>
        <dbReference type="ChEBI" id="CHEBI:33019"/>
        <dbReference type="ChEBI" id="CHEBI:58048"/>
        <dbReference type="ChEBI" id="CHEBI:58359"/>
        <dbReference type="ChEBI" id="CHEBI:456215"/>
        <dbReference type="EC" id="6.3.5.4"/>
    </reaction>
</comment>
<proteinExistence type="predicted"/>
<evidence type="ECO:0000313" key="6">
    <source>
        <dbReference type="EMBL" id="EMD24180.1"/>
    </source>
</evidence>
<sequence length="600" mass="64908">MIALPDHPDAAAVVAKAGPTTRRVDHPSGRPWLIGHWNPIDLRVGSAGAAASVAVFGFCSATPEKLSGIAARAGDVTALDDLPLAGSFHLLATVDGVSRIQGSLSGLRRVFHASVGGVTVASTRADVLAALTGAGIDRSRLVMRFLLSEIPLHTMNAPLWQGIRAVDEDSCLLLFPDGRCRIRRRWEPPVDDLPLTEAAGALRVALADAVQARLDTGLTVTADLSGGLDSTTLCFLASRGGRPLTAVTQLAMDIGDDDPLWADLAAEQLPNLRRIKVPRGTLPAHYSDVLDRFPPAEEPFPGVEDRPMYRALAAKAAAAGSQVHLTGDGGDETLMGGASGVFELLPTRPLTALRRLRAYRALEHWRWRDIAKYALERRDDYPAWLAKRAEGIVASPLDDEGASNLVQLPPWATEEAVGLARNLLREEAEKTRQHGHNWTAHHTIWGIRLCASLVRAATPLYAMAGIRVTSPYLDDAVIQACMSARAHERRTPWRYKPLLVEAMRGIVPERCLARSTKAEGSNVEHDGLRANADRLAALCDESRLGALGLIDPARLREICTGFQFRLFTPYAISITFSCERWLRDLEPVTADSEAKSGSAS</sequence>
<protein>
    <recommendedName>
        <fullName evidence="2">asparagine synthase (glutamine-hydrolyzing)</fullName>
        <ecNumber evidence="2">6.3.5.4</ecNumber>
    </recommendedName>
</protein>
<accession>M2PX35</accession>
<dbReference type="InterPro" id="IPR001962">
    <property type="entry name" value="Asn_synthase"/>
</dbReference>
<keyword evidence="3" id="KW-0028">Amino-acid biosynthesis</keyword>
<dbReference type="Proteomes" id="UP000188551">
    <property type="component" value="Unassembled WGS sequence"/>
</dbReference>
<organism evidence="6 8">
    <name type="scientific">Amycolatopsis azurea DSM 43854</name>
    <dbReference type="NCBI Taxonomy" id="1238180"/>
    <lineage>
        <taxon>Bacteria</taxon>
        <taxon>Bacillati</taxon>
        <taxon>Actinomycetota</taxon>
        <taxon>Actinomycetes</taxon>
        <taxon>Pseudonocardiales</taxon>
        <taxon>Pseudonocardiaceae</taxon>
        <taxon>Amycolatopsis</taxon>
    </lineage>
</organism>
<dbReference type="Proteomes" id="UP000014137">
    <property type="component" value="Unassembled WGS sequence"/>
</dbReference>
<evidence type="ECO:0000313" key="7">
    <source>
        <dbReference type="EMBL" id="OOC07992.1"/>
    </source>
</evidence>
<dbReference type="GO" id="GO:0004066">
    <property type="term" value="F:asparagine synthase (glutamine-hydrolyzing) activity"/>
    <property type="evidence" value="ECO:0007669"/>
    <property type="project" value="UniProtKB-EC"/>
</dbReference>
<gene>
    <name evidence="7" type="ORF">B0293_03655</name>
    <name evidence="6" type="ORF">C791_6258</name>
</gene>
<evidence type="ECO:0000256" key="1">
    <source>
        <dbReference type="ARBA" id="ARBA00005187"/>
    </source>
</evidence>
<dbReference type="SUPFAM" id="SSF52402">
    <property type="entry name" value="Adenine nucleotide alpha hydrolases-like"/>
    <property type="match status" value="1"/>
</dbReference>
<evidence type="ECO:0000313" key="8">
    <source>
        <dbReference type="Proteomes" id="UP000014137"/>
    </source>
</evidence>
<feature type="domain" description="Asparagine synthetase" evidence="5">
    <location>
        <begin position="202"/>
        <end position="561"/>
    </location>
</feature>